<gene>
    <name evidence="2" type="ORF">EV686_10129</name>
</gene>
<dbReference type="EMBL" id="SMBX01000001">
    <property type="protein sequence ID" value="TCV02575.1"/>
    <property type="molecule type" value="Genomic_DNA"/>
</dbReference>
<protein>
    <submittedName>
        <fullName evidence="2">Polysaccharide deacetylase</fullName>
    </submittedName>
</protein>
<dbReference type="OrthoDB" id="9787041at2"/>
<dbReference type="Proteomes" id="UP000294692">
    <property type="component" value="Unassembled WGS sequence"/>
</dbReference>
<dbReference type="RefSeq" id="WP_132472251.1">
    <property type="nucleotide sequence ID" value="NZ_JBHRVM010000001.1"/>
</dbReference>
<organism evidence="2 3">
    <name type="scientific">Paracandidimonas soli</name>
    <dbReference type="NCBI Taxonomy" id="1917182"/>
    <lineage>
        <taxon>Bacteria</taxon>
        <taxon>Pseudomonadati</taxon>
        <taxon>Pseudomonadota</taxon>
        <taxon>Betaproteobacteria</taxon>
        <taxon>Burkholderiales</taxon>
        <taxon>Alcaligenaceae</taxon>
        <taxon>Paracandidimonas</taxon>
    </lineage>
</organism>
<comment type="caution">
    <text evidence="2">The sequence shown here is derived from an EMBL/GenBank/DDBJ whole genome shotgun (WGS) entry which is preliminary data.</text>
</comment>
<dbReference type="Pfam" id="PF01522">
    <property type="entry name" value="Polysacc_deac_1"/>
    <property type="match status" value="1"/>
</dbReference>
<dbReference type="InterPro" id="IPR011330">
    <property type="entry name" value="Glyco_hydro/deAcase_b/a-brl"/>
</dbReference>
<proteinExistence type="predicted"/>
<feature type="domain" description="NodB homology" evidence="1">
    <location>
        <begin position="65"/>
        <end position="176"/>
    </location>
</feature>
<dbReference type="CDD" id="cd10979">
    <property type="entry name" value="CE4_PuuE_like"/>
    <property type="match status" value="1"/>
</dbReference>
<reference evidence="2 3" key="1">
    <citation type="submission" date="2019-03" db="EMBL/GenBank/DDBJ databases">
        <title>Genomic Encyclopedia of Type Strains, Phase IV (KMG-IV): sequencing the most valuable type-strain genomes for metagenomic binning, comparative biology and taxonomic classification.</title>
        <authorList>
            <person name="Goeker M."/>
        </authorList>
    </citation>
    <scope>NUCLEOTIDE SEQUENCE [LARGE SCALE GENOMIC DNA]</scope>
    <source>
        <strain evidence="2 3">DSM 100048</strain>
    </source>
</reference>
<evidence type="ECO:0000313" key="2">
    <source>
        <dbReference type="EMBL" id="TCV02575.1"/>
    </source>
</evidence>
<dbReference type="PANTHER" id="PTHR43123">
    <property type="entry name" value="POLYSACCHARIDE DEACETYLASE-RELATED"/>
    <property type="match status" value="1"/>
</dbReference>
<dbReference type="Gene3D" id="3.20.20.370">
    <property type="entry name" value="Glycoside hydrolase/deacetylase"/>
    <property type="match status" value="1"/>
</dbReference>
<dbReference type="GO" id="GO:0016810">
    <property type="term" value="F:hydrolase activity, acting on carbon-nitrogen (but not peptide) bonds"/>
    <property type="evidence" value="ECO:0007669"/>
    <property type="project" value="InterPro"/>
</dbReference>
<evidence type="ECO:0000313" key="3">
    <source>
        <dbReference type="Proteomes" id="UP000294692"/>
    </source>
</evidence>
<dbReference type="SUPFAM" id="SSF88713">
    <property type="entry name" value="Glycoside hydrolase/deacetylase"/>
    <property type="match status" value="1"/>
</dbReference>
<dbReference type="PANTHER" id="PTHR43123:SF4">
    <property type="entry name" value="POLYSACCHARIDE DEACETYLASE"/>
    <property type="match status" value="1"/>
</dbReference>
<dbReference type="AlphaFoldDB" id="A0A4R3VI17"/>
<dbReference type="GO" id="GO:0005975">
    <property type="term" value="P:carbohydrate metabolic process"/>
    <property type="evidence" value="ECO:0007669"/>
    <property type="project" value="InterPro"/>
</dbReference>
<name>A0A4R3VI17_9BURK</name>
<sequence>MLLPHHNRYAYSAITERPTYRWPEGKQLAFFIGLNIEHFAFGAGLSHSLSTPLPPPDQRAFAWCDYGNRVGVWRIFGLLDELGLPASHLINTTLFDYAPQILGAIKARGDEVIAHGRTNAERHGGMWERDEARFIAEVRDAIIEHWGQAPKGWMAPWMSVSGVTPDLLDEAGFKFVMDWPADDQPIWMKTRKGKIMSVPYPFELNDSPQMLVRQQSPDDFSNAIIDQFEEMLEQSEKQPLVFSLALHAMIVGQPYRLRALRRALKHICNHPSRDKIWFTRPGDIYEYCNTLPEGALPLPSGNAG</sequence>
<evidence type="ECO:0000259" key="1">
    <source>
        <dbReference type="Pfam" id="PF01522"/>
    </source>
</evidence>
<accession>A0A4R3VI17</accession>
<dbReference type="InterPro" id="IPR002509">
    <property type="entry name" value="NODB_dom"/>
</dbReference>
<keyword evidence="3" id="KW-1185">Reference proteome</keyword>